<dbReference type="EMBL" id="JAXIOK010000020">
    <property type="protein sequence ID" value="KAK4747304.1"/>
    <property type="molecule type" value="Genomic_DNA"/>
</dbReference>
<name>A0AAN7GRU1_9MYRT</name>
<comment type="caution">
    <text evidence="1">The sequence shown here is derived from an EMBL/GenBank/DDBJ whole genome shotgun (WGS) entry which is preliminary data.</text>
</comment>
<protein>
    <submittedName>
        <fullName evidence="1">Uncharacterized protein</fullName>
    </submittedName>
</protein>
<dbReference type="Proteomes" id="UP001345219">
    <property type="component" value="Chromosome 20"/>
</dbReference>
<evidence type="ECO:0000313" key="1">
    <source>
        <dbReference type="EMBL" id="KAK4747304.1"/>
    </source>
</evidence>
<evidence type="ECO:0000313" key="2">
    <source>
        <dbReference type="Proteomes" id="UP001345219"/>
    </source>
</evidence>
<gene>
    <name evidence="1" type="ORF">SAY87_026341</name>
</gene>
<proteinExistence type="predicted"/>
<organism evidence="1 2">
    <name type="scientific">Trapa incisa</name>
    <dbReference type="NCBI Taxonomy" id="236973"/>
    <lineage>
        <taxon>Eukaryota</taxon>
        <taxon>Viridiplantae</taxon>
        <taxon>Streptophyta</taxon>
        <taxon>Embryophyta</taxon>
        <taxon>Tracheophyta</taxon>
        <taxon>Spermatophyta</taxon>
        <taxon>Magnoliopsida</taxon>
        <taxon>eudicotyledons</taxon>
        <taxon>Gunneridae</taxon>
        <taxon>Pentapetalae</taxon>
        <taxon>rosids</taxon>
        <taxon>malvids</taxon>
        <taxon>Myrtales</taxon>
        <taxon>Lythraceae</taxon>
        <taxon>Trapa</taxon>
    </lineage>
</organism>
<sequence>MFGPYRARYKGPFLPRARLIADQTKHTRNISFSNFPNPRNAVRLCVGTWEISELQSSALLHLLQASVPYIPVLPRRMYRDTILTAESRNPSPFSVPDAQKAIEDVREVAVPDNV</sequence>
<keyword evidence="2" id="KW-1185">Reference proteome</keyword>
<reference evidence="1 2" key="1">
    <citation type="journal article" date="2023" name="Hortic Res">
        <title>Pangenome of water caltrop reveals structural variations and asymmetric subgenome divergence after allopolyploidization.</title>
        <authorList>
            <person name="Zhang X."/>
            <person name="Chen Y."/>
            <person name="Wang L."/>
            <person name="Yuan Y."/>
            <person name="Fang M."/>
            <person name="Shi L."/>
            <person name="Lu R."/>
            <person name="Comes H.P."/>
            <person name="Ma Y."/>
            <person name="Chen Y."/>
            <person name="Huang G."/>
            <person name="Zhou Y."/>
            <person name="Zheng Z."/>
            <person name="Qiu Y."/>
        </authorList>
    </citation>
    <scope>NUCLEOTIDE SEQUENCE [LARGE SCALE GENOMIC DNA]</scope>
    <source>
        <tissue evidence="1">Roots</tissue>
    </source>
</reference>
<accession>A0AAN7GRU1</accession>
<dbReference type="AlphaFoldDB" id="A0AAN7GRU1"/>